<dbReference type="Proteomes" id="UP000215914">
    <property type="component" value="Unassembled WGS sequence"/>
</dbReference>
<dbReference type="SUPFAM" id="SSF49562">
    <property type="entry name" value="C2 domain (Calcium/lipid-binding domain, CaLB)"/>
    <property type="match status" value="1"/>
</dbReference>
<accession>A0A9K3GSM3</accession>
<proteinExistence type="predicted"/>
<gene>
    <name evidence="2" type="ORF">HanXRQr2_Chr17g0778731</name>
</gene>
<dbReference type="PANTHER" id="PTHR32246:SF66">
    <property type="entry name" value="C2 DOMAIN-CONTAINING PROTEIN"/>
    <property type="match status" value="1"/>
</dbReference>
<dbReference type="EMBL" id="MNCJ02000332">
    <property type="protein sequence ID" value="KAF5753313.1"/>
    <property type="molecule type" value="Genomic_DNA"/>
</dbReference>
<keyword evidence="3" id="KW-1185">Reference proteome</keyword>
<dbReference type="Gramene" id="mRNA:HanXRQr2_Chr17g0778731">
    <property type="protein sequence ID" value="CDS:HanXRQr2_Chr17g0778731.1"/>
    <property type="gene ID" value="HanXRQr2_Chr17g0778731"/>
</dbReference>
<dbReference type="Gene3D" id="2.60.40.150">
    <property type="entry name" value="C2 domain"/>
    <property type="match status" value="1"/>
</dbReference>
<dbReference type="InterPro" id="IPR035892">
    <property type="entry name" value="C2_domain_sf"/>
</dbReference>
<evidence type="ECO:0000313" key="3">
    <source>
        <dbReference type="Proteomes" id="UP000215914"/>
    </source>
</evidence>
<sequence length="191" mass="20906">MEITVVSAQGLKKSSSLFSHHIRPFITLTTSSSSSHLIYKTTVVVDHQGGLSPTWGHNFDLSNVIDATFFSHNNSSYIYLHLYTNRLFLLGPRFLGRCRIPAADIADGFSPVRHLSYRLRKKDGSRGHGVVNVVVKLETSIFQALRRGDDAGVPEMNFGRVAMGIPVTTPQAVVADQGSVIVACHLPSPSF</sequence>
<organism evidence="2 3">
    <name type="scientific">Helianthus annuus</name>
    <name type="common">Common sunflower</name>
    <dbReference type="NCBI Taxonomy" id="4232"/>
    <lineage>
        <taxon>Eukaryota</taxon>
        <taxon>Viridiplantae</taxon>
        <taxon>Streptophyta</taxon>
        <taxon>Embryophyta</taxon>
        <taxon>Tracheophyta</taxon>
        <taxon>Spermatophyta</taxon>
        <taxon>Magnoliopsida</taxon>
        <taxon>eudicotyledons</taxon>
        <taxon>Gunneridae</taxon>
        <taxon>Pentapetalae</taxon>
        <taxon>asterids</taxon>
        <taxon>campanulids</taxon>
        <taxon>Asterales</taxon>
        <taxon>Asteraceae</taxon>
        <taxon>Asteroideae</taxon>
        <taxon>Heliantheae alliance</taxon>
        <taxon>Heliantheae</taxon>
        <taxon>Helianthus</taxon>
    </lineage>
</organism>
<evidence type="ECO:0000259" key="1">
    <source>
        <dbReference type="PROSITE" id="PS50004"/>
    </source>
</evidence>
<dbReference type="PANTHER" id="PTHR32246">
    <property type="entry name" value="INGRESSION PROTEIN FIC1"/>
    <property type="match status" value="1"/>
</dbReference>
<dbReference type="Pfam" id="PF00168">
    <property type="entry name" value="C2"/>
    <property type="match status" value="1"/>
</dbReference>
<dbReference type="PROSITE" id="PS50004">
    <property type="entry name" value="C2"/>
    <property type="match status" value="1"/>
</dbReference>
<dbReference type="InterPro" id="IPR000008">
    <property type="entry name" value="C2_dom"/>
</dbReference>
<reference evidence="2" key="2">
    <citation type="submission" date="2020-06" db="EMBL/GenBank/DDBJ databases">
        <title>Helianthus annuus Genome sequencing and assembly Release 2.</title>
        <authorList>
            <person name="Gouzy J."/>
            <person name="Langlade N."/>
            <person name="Munos S."/>
        </authorList>
    </citation>
    <scope>NUCLEOTIDE SEQUENCE</scope>
    <source>
        <tissue evidence="2">Leaves</tissue>
    </source>
</reference>
<reference evidence="2" key="1">
    <citation type="journal article" date="2017" name="Nature">
        <title>The sunflower genome provides insights into oil metabolism, flowering and Asterid evolution.</title>
        <authorList>
            <person name="Badouin H."/>
            <person name="Gouzy J."/>
            <person name="Grassa C.J."/>
            <person name="Murat F."/>
            <person name="Staton S.E."/>
            <person name="Cottret L."/>
            <person name="Lelandais-Briere C."/>
            <person name="Owens G.L."/>
            <person name="Carrere S."/>
            <person name="Mayjonade B."/>
            <person name="Legrand L."/>
            <person name="Gill N."/>
            <person name="Kane N.C."/>
            <person name="Bowers J.E."/>
            <person name="Hubner S."/>
            <person name="Bellec A."/>
            <person name="Berard A."/>
            <person name="Berges H."/>
            <person name="Blanchet N."/>
            <person name="Boniface M.C."/>
            <person name="Brunel D."/>
            <person name="Catrice O."/>
            <person name="Chaidir N."/>
            <person name="Claudel C."/>
            <person name="Donnadieu C."/>
            <person name="Faraut T."/>
            <person name="Fievet G."/>
            <person name="Helmstetter N."/>
            <person name="King M."/>
            <person name="Knapp S.J."/>
            <person name="Lai Z."/>
            <person name="Le Paslier M.C."/>
            <person name="Lippi Y."/>
            <person name="Lorenzon L."/>
            <person name="Mandel J.R."/>
            <person name="Marage G."/>
            <person name="Marchand G."/>
            <person name="Marquand E."/>
            <person name="Bret-Mestries E."/>
            <person name="Morien E."/>
            <person name="Nambeesan S."/>
            <person name="Nguyen T."/>
            <person name="Pegot-Espagnet P."/>
            <person name="Pouilly N."/>
            <person name="Raftis F."/>
            <person name="Sallet E."/>
            <person name="Schiex T."/>
            <person name="Thomas J."/>
            <person name="Vandecasteele C."/>
            <person name="Vares D."/>
            <person name="Vear F."/>
            <person name="Vautrin S."/>
            <person name="Crespi M."/>
            <person name="Mangin B."/>
            <person name="Burke J.M."/>
            <person name="Salse J."/>
            <person name="Munos S."/>
            <person name="Vincourt P."/>
            <person name="Rieseberg L.H."/>
            <person name="Langlade N.B."/>
        </authorList>
    </citation>
    <scope>NUCLEOTIDE SEQUENCE</scope>
    <source>
        <tissue evidence="2">Leaves</tissue>
    </source>
</reference>
<dbReference type="AlphaFoldDB" id="A0A9K3GSM3"/>
<name>A0A9K3GSM3_HELAN</name>
<feature type="domain" description="C2" evidence="1">
    <location>
        <begin position="1"/>
        <end position="117"/>
    </location>
</feature>
<evidence type="ECO:0000313" key="2">
    <source>
        <dbReference type="EMBL" id="KAF5753313.1"/>
    </source>
</evidence>
<dbReference type="SMART" id="SM00239">
    <property type="entry name" value="C2"/>
    <property type="match status" value="1"/>
</dbReference>
<protein>
    <submittedName>
        <fullName evidence="2">C2 domain-containing protein</fullName>
    </submittedName>
</protein>
<comment type="caution">
    <text evidence="2">The sequence shown here is derived from an EMBL/GenBank/DDBJ whole genome shotgun (WGS) entry which is preliminary data.</text>
</comment>